<reference evidence="2" key="2">
    <citation type="submission" date="2022-10" db="EMBL/GenBank/DDBJ databases">
        <authorList>
            <consortium name="ENA_rothamsted_submissions"/>
            <consortium name="culmorum"/>
            <person name="King R."/>
        </authorList>
    </citation>
    <scope>NUCLEOTIDE SEQUENCE</scope>
</reference>
<proteinExistence type="predicted"/>
<reference evidence="2" key="1">
    <citation type="submission" date="2022-02" db="EMBL/GenBank/DDBJ databases">
        <authorList>
            <person name="King R."/>
        </authorList>
    </citation>
    <scope>NUCLEOTIDE SEQUENCE</scope>
</reference>
<dbReference type="AlphaFoldDB" id="A0A9P0J1A4"/>
<evidence type="ECO:0000313" key="2">
    <source>
        <dbReference type="EMBL" id="CAH1725116.1"/>
    </source>
</evidence>
<gene>
    <name evidence="2" type="ORF">APHIGO_LOCUS6273</name>
</gene>
<accession>A0A9P0J1A4</accession>
<name>A0A9P0J1A4_APHGO</name>
<organism evidence="2 3">
    <name type="scientific">Aphis gossypii</name>
    <name type="common">Cotton aphid</name>
    <dbReference type="NCBI Taxonomy" id="80765"/>
    <lineage>
        <taxon>Eukaryota</taxon>
        <taxon>Metazoa</taxon>
        <taxon>Ecdysozoa</taxon>
        <taxon>Arthropoda</taxon>
        <taxon>Hexapoda</taxon>
        <taxon>Insecta</taxon>
        <taxon>Pterygota</taxon>
        <taxon>Neoptera</taxon>
        <taxon>Paraneoptera</taxon>
        <taxon>Hemiptera</taxon>
        <taxon>Sternorrhyncha</taxon>
        <taxon>Aphidomorpha</taxon>
        <taxon>Aphidoidea</taxon>
        <taxon>Aphididae</taxon>
        <taxon>Aphidini</taxon>
        <taxon>Aphis</taxon>
        <taxon>Aphis</taxon>
    </lineage>
</organism>
<feature type="transmembrane region" description="Helical" evidence="1">
    <location>
        <begin position="52"/>
        <end position="69"/>
    </location>
</feature>
<keyword evidence="1" id="KW-0472">Membrane</keyword>
<dbReference type="EMBL" id="OU899035">
    <property type="protein sequence ID" value="CAH1725116.1"/>
    <property type="molecule type" value="Genomic_DNA"/>
</dbReference>
<keyword evidence="1" id="KW-0812">Transmembrane</keyword>
<keyword evidence="3" id="KW-1185">Reference proteome</keyword>
<evidence type="ECO:0000313" key="3">
    <source>
        <dbReference type="Proteomes" id="UP001154329"/>
    </source>
</evidence>
<keyword evidence="1" id="KW-1133">Transmembrane helix</keyword>
<protein>
    <submittedName>
        <fullName evidence="2">Uncharacterized protein</fullName>
    </submittedName>
</protein>
<dbReference type="Proteomes" id="UP001154329">
    <property type="component" value="Chromosome 2"/>
</dbReference>
<evidence type="ECO:0000256" key="1">
    <source>
        <dbReference type="SAM" id="Phobius"/>
    </source>
</evidence>
<sequence length="155" mass="18888">MNVSILSCSFGCSLVYKWGSYRMQKHYYMCGNRLVTINLTYNVFLFSHRNEIHLSYIIFVSIYCFSPLLKKAYSNLYARDPCSIRRDNMQLRHRNIIMIVFSGQYIICGAVERKTCHNHREERYLYIYIYICVCMIYHHYYHYYYKRRANRDGRA</sequence>
<feature type="transmembrane region" description="Helical" evidence="1">
    <location>
        <begin position="124"/>
        <end position="141"/>
    </location>
</feature>